<comment type="caution">
    <text evidence="1">The sequence shown here is derived from an EMBL/GenBank/DDBJ whole genome shotgun (WGS) entry which is preliminary data.</text>
</comment>
<dbReference type="AlphaFoldDB" id="A0A645B8J5"/>
<protein>
    <submittedName>
        <fullName evidence="1">Uncharacterized protein</fullName>
    </submittedName>
</protein>
<accession>A0A645B8J5</accession>
<name>A0A645B8J5_9ZZZZ</name>
<evidence type="ECO:0000313" key="1">
    <source>
        <dbReference type="EMBL" id="MPM61799.1"/>
    </source>
</evidence>
<reference evidence="1" key="1">
    <citation type="submission" date="2019-08" db="EMBL/GenBank/DDBJ databases">
        <authorList>
            <person name="Kucharzyk K."/>
            <person name="Murdoch R.W."/>
            <person name="Higgins S."/>
            <person name="Loffler F."/>
        </authorList>
    </citation>
    <scope>NUCLEOTIDE SEQUENCE</scope>
</reference>
<dbReference type="EMBL" id="VSSQ01018530">
    <property type="protein sequence ID" value="MPM61799.1"/>
    <property type="molecule type" value="Genomic_DNA"/>
</dbReference>
<organism evidence="1">
    <name type="scientific">bioreactor metagenome</name>
    <dbReference type="NCBI Taxonomy" id="1076179"/>
    <lineage>
        <taxon>unclassified sequences</taxon>
        <taxon>metagenomes</taxon>
        <taxon>ecological metagenomes</taxon>
    </lineage>
</organism>
<sequence length="70" mass="8272">MFLRPKDFLQRFFDSQSVVEGKQKTLKKQKHTLDNDDTKHQLVVQRYNCENALKQNLTSGLFSIIGRIFQ</sequence>
<proteinExistence type="predicted"/>
<gene>
    <name evidence="1" type="ORF">SDC9_108662</name>
</gene>